<gene>
    <name evidence="8" type="ORF">ACFFHU_29355</name>
</gene>
<evidence type="ECO:0000256" key="5">
    <source>
        <dbReference type="SAM" id="MobiDB-lite"/>
    </source>
</evidence>
<feature type="transmembrane region" description="Helical" evidence="6">
    <location>
        <begin position="447"/>
        <end position="467"/>
    </location>
</feature>
<keyword evidence="9" id="KW-1185">Reference proteome</keyword>
<organism evidence="8 9">
    <name type="scientific">Plantactinospora siamensis</name>
    <dbReference type="NCBI Taxonomy" id="555372"/>
    <lineage>
        <taxon>Bacteria</taxon>
        <taxon>Bacillati</taxon>
        <taxon>Actinomycetota</taxon>
        <taxon>Actinomycetes</taxon>
        <taxon>Micromonosporales</taxon>
        <taxon>Micromonosporaceae</taxon>
        <taxon>Plantactinospora</taxon>
    </lineage>
</organism>
<dbReference type="PANTHER" id="PTHR42770:SF16">
    <property type="entry name" value="AMINO ACID PERMEASE"/>
    <property type="match status" value="1"/>
</dbReference>
<evidence type="ECO:0000259" key="7">
    <source>
        <dbReference type="Pfam" id="PF00324"/>
    </source>
</evidence>
<proteinExistence type="predicted"/>
<feature type="transmembrane region" description="Helical" evidence="6">
    <location>
        <begin position="374"/>
        <end position="402"/>
    </location>
</feature>
<evidence type="ECO:0000256" key="2">
    <source>
        <dbReference type="ARBA" id="ARBA00022692"/>
    </source>
</evidence>
<feature type="transmembrane region" description="Helical" evidence="6">
    <location>
        <begin position="414"/>
        <end position="435"/>
    </location>
</feature>
<sequence>MALSSPPVRSGPVASSLAADRLGVAAVVFFVMSAATPLTVVAGVVTTGYATTGLTGMPVAFVLVGLLLALFGVGYVAMARYMANAGAFYSFISHGLGRPLGVGGAWVALLAYNALQVGLYGAVGVAAQPVLAQWFGSSPAWWVIAVAAWVVTAALGLLRVEVNGTVLAVLLVTEVAVILLYDVADLLHPAGGQVSVQTLSPGALAGSGVGAILVLAVLGFVGFESAVVFSEESRDPGRTVPVATYLSVGLIAALYALSSWAVTVATGPDQIGAASRADGPELIFNLATAHLGRAVADVGHALFVTSILAALISFHNTTARYMFALGREQVLPAGLGRTSRRTGSPRNASIVQSVIGLAVIITYAALGLDPLVQLFFYAGTCGGLGVLVLITATSLGVVAFFGRDSRGESRWRRLIAPATATVLLLVVVVLAISNLPTLLGLPAGHLLTWLIPTSYLAAALAGIGWGLTLRSRRPRVYATVGLGAKSATAHLNLPNPREPTTVRPHWANNRAHR</sequence>
<evidence type="ECO:0000313" key="8">
    <source>
        <dbReference type="EMBL" id="MFC0568234.1"/>
    </source>
</evidence>
<feature type="transmembrane region" description="Helical" evidence="6">
    <location>
        <begin position="57"/>
        <end position="78"/>
    </location>
</feature>
<feature type="transmembrane region" description="Helical" evidence="6">
    <location>
        <begin position="21"/>
        <end position="45"/>
    </location>
</feature>
<evidence type="ECO:0000313" key="9">
    <source>
        <dbReference type="Proteomes" id="UP001589894"/>
    </source>
</evidence>
<feature type="transmembrane region" description="Helical" evidence="6">
    <location>
        <begin position="165"/>
        <end position="184"/>
    </location>
</feature>
<dbReference type="Proteomes" id="UP001589894">
    <property type="component" value="Unassembled WGS sequence"/>
</dbReference>
<dbReference type="Pfam" id="PF00324">
    <property type="entry name" value="AA_permease"/>
    <property type="match status" value="1"/>
</dbReference>
<dbReference type="RefSeq" id="WP_377343706.1">
    <property type="nucleotide sequence ID" value="NZ_JBHLUE010000034.1"/>
</dbReference>
<comment type="subcellular location">
    <subcellularLocation>
        <location evidence="1">Membrane</location>
        <topology evidence="1">Multi-pass membrane protein</topology>
    </subcellularLocation>
</comment>
<name>A0ABV6P6A0_9ACTN</name>
<dbReference type="Gene3D" id="1.20.1740.10">
    <property type="entry name" value="Amino acid/polyamine transporter I"/>
    <property type="match status" value="1"/>
</dbReference>
<reference evidence="8 9" key="1">
    <citation type="submission" date="2024-09" db="EMBL/GenBank/DDBJ databases">
        <authorList>
            <person name="Sun Q."/>
            <person name="Mori K."/>
        </authorList>
    </citation>
    <scope>NUCLEOTIDE SEQUENCE [LARGE SCALE GENOMIC DNA]</scope>
    <source>
        <strain evidence="8 9">TBRC 2205</strain>
    </source>
</reference>
<dbReference type="PANTHER" id="PTHR42770">
    <property type="entry name" value="AMINO ACID TRANSPORTER-RELATED"/>
    <property type="match status" value="1"/>
</dbReference>
<feature type="transmembrane region" description="Helical" evidence="6">
    <location>
        <begin position="140"/>
        <end position="158"/>
    </location>
</feature>
<accession>A0ABV6P6A0</accession>
<dbReference type="PIRSF" id="PIRSF006060">
    <property type="entry name" value="AA_transporter"/>
    <property type="match status" value="1"/>
</dbReference>
<dbReference type="InterPro" id="IPR004841">
    <property type="entry name" value="AA-permease/SLC12A_dom"/>
</dbReference>
<keyword evidence="3 6" id="KW-1133">Transmembrane helix</keyword>
<feature type="domain" description="Amino acid permease/ SLC12A" evidence="7">
    <location>
        <begin position="28"/>
        <end position="432"/>
    </location>
</feature>
<dbReference type="InterPro" id="IPR050367">
    <property type="entry name" value="APC_superfamily"/>
</dbReference>
<feature type="transmembrane region" description="Helical" evidence="6">
    <location>
        <begin position="204"/>
        <end position="230"/>
    </location>
</feature>
<protein>
    <submittedName>
        <fullName evidence="8">APC family permease</fullName>
    </submittedName>
</protein>
<evidence type="ECO:0000256" key="4">
    <source>
        <dbReference type="ARBA" id="ARBA00023136"/>
    </source>
</evidence>
<evidence type="ECO:0000256" key="3">
    <source>
        <dbReference type="ARBA" id="ARBA00022989"/>
    </source>
</evidence>
<comment type="caution">
    <text evidence="8">The sequence shown here is derived from an EMBL/GenBank/DDBJ whole genome shotgun (WGS) entry which is preliminary data.</text>
</comment>
<dbReference type="EMBL" id="JBHLUE010000034">
    <property type="protein sequence ID" value="MFC0568234.1"/>
    <property type="molecule type" value="Genomic_DNA"/>
</dbReference>
<keyword evidence="4 6" id="KW-0472">Membrane</keyword>
<feature type="transmembrane region" description="Helical" evidence="6">
    <location>
        <begin position="99"/>
        <end position="120"/>
    </location>
</feature>
<feature type="transmembrane region" description="Helical" evidence="6">
    <location>
        <begin position="347"/>
        <end position="368"/>
    </location>
</feature>
<feature type="region of interest" description="Disordered" evidence="5">
    <location>
        <begin position="493"/>
        <end position="513"/>
    </location>
</feature>
<feature type="transmembrane region" description="Helical" evidence="6">
    <location>
        <begin position="242"/>
        <end position="262"/>
    </location>
</feature>
<keyword evidence="2 6" id="KW-0812">Transmembrane</keyword>
<feature type="transmembrane region" description="Helical" evidence="6">
    <location>
        <begin position="294"/>
        <end position="314"/>
    </location>
</feature>
<evidence type="ECO:0000256" key="6">
    <source>
        <dbReference type="SAM" id="Phobius"/>
    </source>
</evidence>
<evidence type="ECO:0000256" key="1">
    <source>
        <dbReference type="ARBA" id="ARBA00004141"/>
    </source>
</evidence>